<name>Q2CHD6_OCEGH</name>
<comment type="caution">
    <text evidence="2">The sequence shown here is derived from an EMBL/GenBank/DDBJ whole genome shotgun (WGS) entry which is preliminary data.</text>
</comment>
<dbReference type="PANTHER" id="PTHR11908:SF123">
    <property type="entry name" value="ALDEHYDE OXIDOREDUCTASE MOLYBDENUM-BINDING SUBUNIT PAOC"/>
    <property type="match status" value="1"/>
</dbReference>
<evidence type="ECO:0000313" key="3">
    <source>
        <dbReference type="Proteomes" id="UP000003635"/>
    </source>
</evidence>
<dbReference type="STRING" id="314256.OG2516_18600"/>
<dbReference type="SUPFAM" id="SSF56003">
    <property type="entry name" value="Molybdenum cofactor-binding domain"/>
    <property type="match status" value="1"/>
</dbReference>
<dbReference type="PANTHER" id="PTHR11908">
    <property type="entry name" value="XANTHINE DEHYDROGENASE"/>
    <property type="match status" value="1"/>
</dbReference>
<dbReference type="InterPro" id="IPR046867">
    <property type="entry name" value="AldOxase/xan_DH_MoCoBD2"/>
</dbReference>
<dbReference type="OrthoDB" id="8428274at2"/>
<dbReference type="InterPro" id="IPR000674">
    <property type="entry name" value="Ald_Oxase/Xan_DH_a/b"/>
</dbReference>
<dbReference type="Proteomes" id="UP000003635">
    <property type="component" value="Unassembled WGS sequence"/>
</dbReference>
<dbReference type="Pfam" id="PF20256">
    <property type="entry name" value="MoCoBD_2"/>
    <property type="match status" value="1"/>
</dbReference>
<dbReference type="Gene3D" id="3.90.1170.50">
    <property type="entry name" value="Aldehyde oxidase/xanthine dehydrogenase, a/b hammerhead"/>
    <property type="match status" value="1"/>
</dbReference>
<evidence type="ECO:0000313" key="2">
    <source>
        <dbReference type="EMBL" id="EAR52103.1"/>
    </source>
</evidence>
<dbReference type="InterPro" id="IPR016208">
    <property type="entry name" value="Ald_Oxase/xanthine_DH-like"/>
</dbReference>
<dbReference type="GO" id="GO:0016491">
    <property type="term" value="F:oxidoreductase activity"/>
    <property type="evidence" value="ECO:0007669"/>
    <property type="project" value="InterPro"/>
</dbReference>
<feature type="domain" description="Aldehyde oxidase/xanthine dehydrogenase a/b hammerhead" evidence="1">
    <location>
        <begin position="38"/>
        <end position="142"/>
    </location>
</feature>
<dbReference type="AlphaFoldDB" id="Q2CHD6"/>
<dbReference type="Gene3D" id="3.30.365.10">
    <property type="entry name" value="Aldehyde oxidase/xanthine dehydrogenase, molybdopterin binding domain"/>
    <property type="match status" value="4"/>
</dbReference>
<dbReference type="Pfam" id="PF01315">
    <property type="entry name" value="Ald_Xan_dh_C"/>
    <property type="match status" value="1"/>
</dbReference>
<sequence>MTIEMKIDGPETVNRTDDMAQGVLGRDSARPDGLAKATGRATYAAEAHPEGMLHGVLRRAPGIGAVRCPNLEAVRAMPGVRAVLRDARMVRNAAQGMADEAPVQGVDEAAYVGQPIALVVAETFEQARHAAQRLEVAIERTDLPIDPDAVEPEVPEAKQSSQGDLDAAMRNAALTIDADYTTSSMNSAAMEPHAAVAEWDGTTLTLRGALQMLRFNRNELADSVGLSAEHVRILAPYVGGGFGSKLGISADCVAAALAAMELGQPVRVVQHRRNVFEVNTRRSETRQRIRLAADADGRLIGLGHEALVSNLPEETFAEPVVQASHFAYPGAARTLGIRIARIHRPAAGSVRAPGEAVGVTASEVAMDELAYAAGVDPVELRLRNIPEEDPERGVPFSSHRLKAALLDGAERFGWSGRPMAPRQRREGEWWIGTGMAAAFRVNMVVEAQARIRLHGAGAVVETDMTDIGTGSYAIFQQVAAELLGLPLAQTEVRLGDTALPPGSGSGGSVGAASTGTAVWLAAMELRRQIAARLGCDEAELTLKDGTATAGNTRQDLADILSGAELTGTGHVKPGDAAEKVRQATYGAHFAEVAVNDVTGEVRMRRMQGTFSAGRILNRRTARSQCHGGMIWGIGMALTETMTHDRRDGHVVNRDLAEYHVPVNADVPPLDVHLLEERDPWAGPMQAKGIGELGICGAAGAILNAIHHACGARLRDFPATPDRVLAALE</sequence>
<dbReference type="InterPro" id="IPR037165">
    <property type="entry name" value="AldOxase/xan_DH_Mopterin-bd_sf"/>
</dbReference>
<dbReference type="HOGENOM" id="CLU_001681_2_2_5"/>
<dbReference type="SUPFAM" id="SSF54665">
    <property type="entry name" value="CO dehydrogenase molybdoprotein N-domain-like"/>
    <property type="match status" value="1"/>
</dbReference>
<dbReference type="Pfam" id="PF02738">
    <property type="entry name" value="MoCoBD_1"/>
    <property type="match status" value="1"/>
</dbReference>
<dbReference type="RefSeq" id="WP_007257021.1">
    <property type="nucleotide sequence ID" value="NZ_CH724110.1"/>
</dbReference>
<reference evidence="2 3" key="1">
    <citation type="journal article" date="2010" name="J. Bacteriol.">
        <title>Genome sequences of Oceanicola granulosus HTCC2516(T) and Oceanicola batsensis HTCC2597(TDelta).</title>
        <authorList>
            <person name="Thrash J.C."/>
            <person name="Cho J.C."/>
            <person name="Vergin K.L."/>
            <person name="Giovannoni S.J."/>
        </authorList>
    </citation>
    <scope>NUCLEOTIDE SEQUENCE [LARGE SCALE GENOMIC DNA]</scope>
    <source>
        <strain evidence="3">ATCC BAA-861 / DSM 15982 / KCTC 12143 / HTCC2516</strain>
    </source>
</reference>
<organism evidence="2 3">
    <name type="scientific">Oceanicola granulosus (strain ATCC BAA-861 / DSM 15982 / KCTC 12143 / HTCC2516)</name>
    <dbReference type="NCBI Taxonomy" id="314256"/>
    <lineage>
        <taxon>Bacteria</taxon>
        <taxon>Pseudomonadati</taxon>
        <taxon>Pseudomonadota</taxon>
        <taxon>Alphaproteobacteria</taxon>
        <taxon>Rhodobacterales</taxon>
        <taxon>Roseobacteraceae</taxon>
        <taxon>Oceanicola</taxon>
    </lineage>
</organism>
<dbReference type="SMART" id="SM01008">
    <property type="entry name" value="Ald_Xan_dh_C"/>
    <property type="match status" value="1"/>
</dbReference>
<proteinExistence type="predicted"/>
<protein>
    <submittedName>
        <fullName evidence="2">Putative xanthine dehydrogenase</fullName>
    </submittedName>
</protein>
<keyword evidence="3" id="KW-1185">Reference proteome</keyword>
<dbReference type="InterPro" id="IPR008274">
    <property type="entry name" value="AldOxase/xan_DH_MoCoBD1"/>
</dbReference>
<gene>
    <name evidence="2" type="ORF">OG2516_18600</name>
</gene>
<dbReference type="EMBL" id="AAOT01000006">
    <property type="protein sequence ID" value="EAR52103.1"/>
    <property type="molecule type" value="Genomic_DNA"/>
</dbReference>
<dbReference type="eggNOG" id="COG1529">
    <property type="taxonomic scope" value="Bacteria"/>
</dbReference>
<dbReference type="InterPro" id="IPR036856">
    <property type="entry name" value="Ald_Oxase/Xan_DH_a/b_sf"/>
</dbReference>
<evidence type="ECO:0000259" key="1">
    <source>
        <dbReference type="SMART" id="SM01008"/>
    </source>
</evidence>
<dbReference type="GO" id="GO:0005506">
    <property type="term" value="F:iron ion binding"/>
    <property type="evidence" value="ECO:0007669"/>
    <property type="project" value="InterPro"/>
</dbReference>
<accession>Q2CHD6</accession>